<proteinExistence type="inferred from homology"/>
<protein>
    <submittedName>
        <fullName evidence="3">Phage portal protein</fullName>
    </submittedName>
</protein>
<sequence length="352" mass="40088">MGRRKRRQKFHAQPAQTAQAAAPTGSNSPLMFRFGDPDPVLGNDLSDYLGTFLEPHGDYYVPPISQTGLVNLLGANAHHGTIPYFKRNMLRKWYLPNDALKPDDLANAGFDHSVLGHCYFQVVYNHFGQVLRLQHLPALNMRRMKEADRYCMLRPNGNSPVEFEPGEVIQLKEYDPKQQIYGRPQYLGGVQSVLLNEDSTLFRRRYYRNGAHMGYIFYTADPSLNPEDEKLIKEKVQQSKGVGNFRSMYINIPNGKEKSVQIIPVGDIATKDEFERVKNLSRNDVLAMWRIQPALAGVMPENSGGFGDIEKISRVYYENEVIPMQDVFAPLNEYLPAGRKIKFMQPQDLTDG</sequence>
<dbReference type="Pfam" id="PF04860">
    <property type="entry name" value="Phage_portal"/>
    <property type="match status" value="1"/>
</dbReference>
<accession>A0ABW1YLH5</accession>
<reference evidence="4" key="1">
    <citation type="journal article" date="2019" name="Int. J. Syst. Evol. Microbiol.">
        <title>The Global Catalogue of Microorganisms (GCM) 10K type strain sequencing project: providing services to taxonomists for standard genome sequencing and annotation.</title>
        <authorList>
            <consortium name="The Broad Institute Genomics Platform"/>
            <consortium name="The Broad Institute Genome Sequencing Center for Infectious Disease"/>
            <person name="Wu L."/>
            <person name="Ma J."/>
        </authorList>
    </citation>
    <scope>NUCLEOTIDE SEQUENCE [LARGE SCALE GENOMIC DNA]</scope>
    <source>
        <strain evidence="4">CGMCC 1.13718</strain>
    </source>
</reference>
<dbReference type="InterPro" id="IPR006944">
    <property type="entry name" value="Phage/GTA_portal"/>
</dbReference>
<evidence type="ECO:0000256" key="2">
    <source>
        <dbReference type="SAM" id="MobiDB-lite"/>
    </source>
</evidence>
<evidence type="ECO:0000313" key="4">
    <source>
        <dbReference type="Proteomes" id="UP001596425"/>
    </source>
</evidence>
<evidence type="ECO:0000313" key="3">
    <source>
        <dbReference type="EMBL" id="MFC6633546.1"/>
    </source>
</evidence>
<comment type="caution">
    <text evidence="3">The sequence shown here is derived from an EMBL/GenBank/DDBJ whole genome shotgun (WGS) entry which is preliminary data.</text>
</comment>
<dbReference type="NCBIfam" id="TIGR01540">
    <property type="entry name" value="portal_PBSX"/>
    <property type="match status" value="1"/>
</dbReference>
<name>A0ABW1YLH5_9GAMM</name>
<evidence type="ECO:0000256" key="1">
    <source>
        <dbReference type="ARBA" id="ARBA00006799"/>
    </source>
</evidence>
<dbReference type="EMBL" id="JBHSVR010000001">
    <property type="protein sequence ID" value="MFC6633546.1"/>
    <property type="molecule type" value="Genomic_DNA"/>
</dbReference>
<organism evidence="3 4">
    <name type="scientific">Microbulbifer taiwanensis</name>
    <dbReference type="NCBI Taxonomy" id="986746"/>
    <lineage>
        <taxon>Bacteria</taxon>
        <taxon>Pseudomonadati</taxon>
        <taxon>Pseudomonadota</taxon>
        <taxon>Gammaproteobacteria</taxon>
        <taxon>Cellvibrionales</taxon>
        <taxon>Microbulbiferaceae</taxon>
        <taxon>Microbulbifer</taxon>
    </lineage>
</organism>
<gene>
    <name evidence="3" type="ORF">ACFQBM_09655</name>
</gene>
<feature type="compositionally biased region" description="Low complexity" evidence="2">
    <location>
        <begin position="12"/>
        <end position="24"/>
    </location>
</feature>
<dbReference type="RefSeq" id="WP_193192880.1">
    <property type="nucleotide sequence ID" value="NZ_JACZFR010000035.1"/>
</dbReference>
<dbReference type="InterPro" id="IPR006430">
    <property type="entry name" value="Phage_portal_PBSX"/>
</dbReference>
<keyword evidence="4" id="KW-1185">Reference proteome</keyword>
<dbReference type="Proteomes" id="UP001596425">
    <property type="component" value="Unassembled WGS sequence"/>
</dbReference>
<feature type="compositionally biased region" description="Basic residues" evidence="2">
    <location>
        <begin position="1"/>
        <end position="10"/>
    </location>
</feature>
<comment type="similarity">
    <text evidence="1">Belongs to the phage portal family. PBSX subfamily.</text>
</comment>
<feature type="region of interest" description="Disordered" evidence="2">
    <location>
        <begin position="1"/>
        <end position="28"/>
    </location>
</feature>